<protein>
    <recommendedName>
        <fullName evidence="5">Outer membrane lipoprotein BamD-like domain-containing protein</fullName>
    </recommendedName>
</protein>
<evidence type="ECO:0000313" key="7">
    <source>
        <dbReference type="Proteomes" id="UP000054560"/>
    </source>
</evidence>
<dbReference type="GO" id="GO:0006355">
    <property type="term" value="P:regulation of DNA-templated transcription"/>
    <property type="evidence" value="ECO:0007669"/>
    <property type="project" value="InterPro"/>
</dbReference>
<dbReference type="Pfam" id="PF13181">
    <property type="entry name" value="TPR_8"/>
    <property type="match status" value="1"/>
</dbReference>
<dbReference type="eggNOG" id="KOG2002">
    <property type="taxonomic scope" value="Eukaryota"/>
</dbReference>
<dbReference type="AlphaFoldDB" id="A0A0L0FB75"/>
<dbReference type="InterPro" id="IPR011990">
    <property type="entry name" value="TPR-like_helical_dom_sf"/>
</dbReference>
<keyword evidence="2" id="KW-0677">Repeat</keyword>
<dbReference type="GO" id="GO:0016593">
    <property type="term" value="C:Cdc73/Paf1 complex"/>
    <property type="evidence" value="ECO:0007669"/>
    <property type="project" value="TreeGrafter"/>
</dbReference>
<dbReference type="GO" id="GO:0006368">
    <property type="term" value="P:transcription elongation by RNA polymerase II"/>
    <property type="evidence" value="ECO:0007669"/>
    <property type="project" value="TreeGrafter"/>
</dbReference>
<dbReference type="PANTHER" id="PTHR14027">
    <property type="entry name" value="RNA POLYMERASE-ASSOCIATED PROTEIN CTR9"/>
    <property type="match status" value="1"/>
</dbReference>
<dbReference type="GO" id="GO:0000993">
    <property type="term" value="F:RNA polymerase II complex binding"/>
    <property type="evidence" value="ECO:0007669"/>
    <property type="project" value="TreeGrafter"/>
</dbReference>
<dbReference type="Proteomes" id="UP000054560">
    <property type="component" value="Unassembled WGS sequence"/>
</dbReference>
<dbReference type="InterPro" id="IPR031101">
    <property type="entry name" value="Ctr9"/>
</dbReference>
<dbReference type="InterPro" id="IPR019734">
    <property type="entry name" value="TPR_rpt"/>
</dbReference>
<dbReference type="PROSITE" id="PS50005">
    <property type="entry name" value="TPR"/>
    <property type="match status" value="2"/>
</dbReference>
<feature type="repeat" description="TPR" evidence="4">
    <location>
        <begin position="39"/>
        <end position="72"/>
    </location>
</feature>
<keyword evidence="3 4" id="KW-0802">TPR repeat</keyword>
<dbReference type="RefSeq" id="XP_014147891.1">
    <property type="nucleotide sequence ID" value="XM_014292416.1"/>
</dbReference>
<feature type="domain" description="Outer membrane lipoprotein BamD-like" evidence="5">
    <location>
        <begin position="203"/>
        <end position="301"/>
    </location>
</feature>
<dbReference type="SUPFAM" id="SSF48452">
    <property type="entry name" value="TPR-like"/>
    <property type="match status" value="1"/>
</dbReference>
<dbReference type="OrthoDB" id="6265276at2759"/>
<gene>
    <name evidence="6" type="ORF">SARC_13453</name>
</gene>
<feature type="non-terminal residue" evidence="6">
    <location>
        <position position="329"/>
    </location>
</feature>
<dbReference type="SMART" id="SM00028">
    <property type="entry name" value="TPR"/>
    <property type="match status" value="3"/>
</dbReference>
<name>A0A0L0FB75_9EUKA</name>
<dbReference type="STRING" id="667725.A0A0L0FB75"/>
<dbReference type="Pfam" id="PF13174">
    <property type="entry name" value="TPR_6"/>
    <property type="match status" value="1"/>
</dbReference>
<keyword evidence="1" id="KW-0732">Signal</keyword>
<evidence type="ECO:0000313" key="6">
    <source>
        <dbReference type="EMBL" id="KNC73989.1"/>
    </source>
</evidence>
<evidence type="ECO:0000259" key="5">
    <source>
        <dbReference type="Pfam" id="PF13525"/>
    </source>
</evidence>
<organism evidence="6 7">
    <name type="scientific">Sphaeroforma arctica JP610</name>
    <dbReference type="NCBI Taxonomy" id="667725"/>
    <lineage>
        <taxon>Eukaryota</taxon>
        <taxon>Ichthyosporea</taxon>
        <taxon>Ichthyophonida</taxon>
        <taxon>Sphaeroforma</taxon>
    </lineage>
</organism>
<evidence type="ECO:0000256" key="3">
    <source>
        <dbReference type="ARBA" id="ARBA00022803"/>
    </source>
</evidence>
<accession>A0A0L0FB75</accession>
<feature type="repeat" description="TPR" evidence="4">
    <location>
        <begin position="232"/>
        <end position="265"/>
    </location>
</feature>
<dbReference type="InterPro" id="IPR039565">
    <property type="entry name" value="BamD-like"/>
</dbReference>
<proteinExistence type="predicted"/>
<dbReference type="PANTHER" id="PTHR14027:SF2">
    <property type="entry name" value="RNA POLYMERASE-ASSOCIATED PROTEIN CTR9 HOMOLOG"/>
    <property type="match status" value="1"/>
</dbReference>
<evidence type="ECO:0000256" key="1">
    <source>
        <dbReference type="ARBA" id="ARBA00022729"/>
    </source>
</evidence>
<sequence>MPLGTTIRYNIARAHELKGERATAEAMYKQLVKDHPTYIESYLRLGCMLRDQGRKNKASDWFKEALSVDVSDYRTRSLLGNLHLSKGEIIPAQKMFESINKDSKEKTKREDMYAQVALGSLFHQSASTAKRNDPKGAQKHADYLRRAQDLYAKALKLDGRNMYAANGIGCVLAERGHVNEARQIFVQVREATGDMPFIWDNLAHTNLQQKQYVNAIKMLKTCQARFFGGRDVDVYISIARAYFLSNDFAMAAKTLRKALHITPTDSETEYNIGLCEQKVAVAVLKDTKSDTTQLLMAKRSAKMAERIFTMLAQSNDKHTKYSKTLAKMY</sequence>
<dbReference type="EMBL" id="KQ244904">
    <property type="protein sequence ID" value="KNC73989.1"/>
    <property type="molecule type" value="Genomic_DNA"/>
</dbReference>
<dbReference type="Pfam" id="PF13525">
    <property type="entry name" value="YfiO"/>
    <property type="match status" value="1"/>
</dbReference>
<dbReference type="GeneID" id="25913957"/>
<dbReference type="Gene3D" id="1.25.40.10">
    <property type="entry name" value="Tetratricopeptide repeat domain"/>
    <property type="match status" value="2"/>
</dbReference>
<evidence type="ECO:0000256" key="2">
    <source>
        <dbReference type="ARBA" id="ARBA00022737"/>
    </source>
</evidence>
<reference evidence="6 7" key="1">
    <citation type="submission" date="2011-02" db="EMBL/GenBank/DDBJ databases">
        <title>The Genome Sequence of Sphaeroforma arctica JP610.</title>
        <authorList>
            <consortium name="The Broad Institute Genome Sequencing Platform"/>
            <person name="Russ C."/>
            <person name="Cuomo C."/>
            <person name="Young S.K."/>
            <person name="Zeng Q."/>
            <person name="Gargeya S."/>
            <person name="Alvarado L."/>
            <person name="Berlin A."/>
            <person name="Chapman S.B."/>
            <person name="Chen Z."/>
            <person name="Freedman E."/>
            <person name="Gellesch M."/>
            <person name="Goldberg J."/>
            <person name="Griggs A."/>
            <person name="Gujja S."/>
            <person name="Heilman E."/>
            <person name="Heiman D."/>
            <person name="Howarth C."/>
            <person name="Mehta T."/>
            <person name="Neiman D."/>
            <person name="Pearson M."/>
            <person name="Roberts A."/>
            <person name="Saif S."/>
            <person name="Shea T."/>
            <person name="Shenoy N."/>
            <person name="Sisk P."/>
            <person name="Stolte C."/>
            <person name="Sykes S."/>
            <person name="White J."/>
            <person name="Yandava C."/>
            <person name="Burger G."/>
            <person name="Gray M.W."/>
            <person name="Holland P.W.H."/>
            <person name="King N."/>
            <person name="Lang F.B.F."/>
            <person name="Roger A.J."/>
            <person name="Ruiz-Trillo I."/>
            <person name="Haas B."/>
            <person name="Nusbaum C."/>
            <person name="Birren B."/>
        </authorList>
    </citation>
    <scope>NUCLEOTIDE SEQUENCE [LARGE SCALE GENOMIC DNA]</scope>
    <source>
        <strain evidence="6 7">JP610</strain>
    </source>
</reference>
<keyword evidence="7" id="KW-1185">Reference proteome</keyword>
<evidence type="ECO:0000256" key="4">
    <source>
        <dbReference type="PROSITE-ProRule" id="PRU00339"/>
    </source>
</evidence>